<dbReference type="AlphaFoldDB" id="A0A9N7Z2H4"/>
<gene>
    <name evidence="1" type="ORF">PLEPLA_LOCUS41005</name>
</gene>
<reference evidence="1" key="1">
    <citation type="submission" date="2020-03" db="EMBL/GenBank/DDBJ databases">
        <authorList>
            <person name="Weist P."/>
        </authorList>
    </citation>
    <scope>NUCLEOTIDE SEQUENCE</scope>
</reference>
<protein>
    <submittedName>
        <fullName evidence="1">Uncharacterized protein</fullName>
    </submittedName>
</protein>
<keyword evidence="2" id="KW-1185">Reference proteome</keyword>
<comment type="caution">
    <text evidence="1">The sequence shown here is derived from an EMBL/GenBank/DDBJ whole genome shotgun (WGS) entry which is preliminary data.</text>
</comment>
<evidence type="ECO:0000313" key="2">
    <source>
        <dbReference type="Proteomes" id="UP001153269"/>
    </source>
</evidence>
<sequence length="149" mass="16672">MADPKQHEPRPSPSPLHPLTYSTPCSCDRLHFHESFSPALHVDTAASSSSALHSPLAGRGKELQLLEPQHVRMQRSRRCEPITGIQYQTIRRHSGMLSALWLLLIGRGGYSHVTPDPSSCLRKPLPDASPLAGAQRRRWWVETQGQNKQ</sequence>
<dbReference type="EMBL" id="CADEAL010004162">
    <property type="protein sequence ID" value="CAB1453253.1"/>
    <property type="molecule type" value="Genomic_DNA"/>
</dbReference>
<accession>A0A9N7Z2H4</accession>
<dbReference type="Proteomes" id="UP001153269">
    <property type="component" value="Unassembled WGS sequence"/>
</dbReference>
<name>A0A9N7Z2H4_PLEPL</name>
<organism evidence="1 2">
    <name type="scientific">Pleuronectes platessa</name>
    <name type="common">European plaice</name>
    <dbReference type="NCBI Taxonomy" id="8262"/>
    <lineage>
        <taxon>Eukaryota</taxon>
        <taxon>Metazoa</taxon>
        <taxon>Chordata</taxon>
        <taxon>Craniata</taxon>
        <taxon>Vertebrata</taxon>
        <taxon>Euteleostomi</taxon>
        <taxon>Actinopterygii</taxon>
        <taxon>Neopterygii</taxon>
        <taxon>Teleostei</taxon>
        <taxon>Neoteleostei</taxon>
        <taxon>Acanthomorphata</taxon>
        <taxon>Carangaria</taxon>
        <taxon>Pleuronectiformes</taxon>
        <taxon>Pleuronectoidei</taxon>
        <taxon>Pleuronectidae</taxon>
        <taxon>Pleuronectes</taxon>
    </lineage>
</organism>
<evidence type="ECO:0000313" key="1">
    <source>
        <dbReference type="EMBL" id="CAB1453253.1"/>
    </source>
</evidence>
<proteinExistence type="predicted"/>